<proteinExistence type="inferred from homology"/>
<feature type="transmembrane region" description="Helical" evidence="6">
    <location>
        <begin position="103"/>
        <end position="128"/>
    </location>
</feature>
<protein>
    <submittedName>
        <fullName evidence="7">Uncharacterized protein</fullName>
    </submittedName>
</protein>
<feature type="non-terminal residue" evidence="7">
    <location>
        <position position="1"/>
    </location>
</feature>
<feature type="transmembrane region" description="Helical" evidence="6">
    <location>
        <begin position="26"/>
        <end position="51"/>
    </location>
</feature>
<reference evidence="7" key="1">
    <citation type="journal article" date="2014" name="Front. Microbiol.">
        <title>High frequency of phylogenetically diverse reductive dehalogenase-homologous genes in deep subseafloor sedimentary metagenomes.</title>
        <authorList>
            <person name="Kawai M."/>
            <person name="Futagami T."/>
            <person name="Toyoda A."/>
            <person name="Takaki Y."/>
            <person name="Nishi S."/>
            <person name="Hori S."/>
            <person name="Arai W."/>
            <person name="Tsubouchi T."/>
            <person name="Morono Y."/>
            <person name="Uchiyama I."/>
            <person name="Ito T."/>
            <person name="Fujiyama A."/>
            <person name="Inagaki F."/>
            <person name="Takami H."/>
        </authorList>
    </citation>
    <scope>NUCLEOTIDE SEQUENCE</scope>
    <source>
        <strain evidence="7">Expedition CK06-06</strain>
    </source>
</reference>
<dbReference type="InterPro" id="IPR002549">
    <property type="entry name" value="AI-2E-like"/>
</dbReference>
<evidence type="ECO:0000256" key="6">
    <source>
        <dbReference type="SAM" id="Phobius"/>
    </source>
</evidence>
<dbReference type="GO" id="GO:0016020">
    <property type="term" value="C:membrane"/>
    <property type="evidence" value="ECO:0007669"/>
    <property type="project" value="UniProtKB-SubCell"/>
</dbReference>
<keyword evidence="5 6" id="KW-0472">Membrane</keyword>
<evidence type="ECO:0000256" key="4">
    <source>
        <dbReference type="ARBA" id="ARBA00022989"/>
    </source>
</evidence>
<evidence type="ECO:0000256" key="3">
    <source>
        <dbReference type="ARBA" id="ARBA00022692"/>
    </source>
</evidence>
<dbReference type="Pfam" id="PF01594">
    <property type="entry name" value="AI-2E_transport"/>
    <property type="match status" value="1"/>
</dbReference>
<comment type="similarity">
    <text evidence="2">Belongs to the autoinducer-2 exporter (AI-2E) (TC 2.A.86) family.</text>
</comment>
<organism evidence="7">
    <name type="scientific">marine sediment metagenome</name>
    <dbReference type="NCBI Taxonomy" id="412755"/>
    <lineage>
        <taxon>unclassified sequences</taxon>
        <taxon>metagenomes</taxon>
        <taxon>ecological metagenomes</taxon>
    </lineage>
</organism>
<evidence type="ECO:0000256" key="1">
    <source>
        <dbReference type="ARBA" id="ARBA00004141"/>
    </source>
</evidence>
<dbReference type="EMBL" id="BARU01046358">
    <property type="protein sequence ID" value="GAI01366.1"/>
    <property type="molecule type" value="Genomic_DNA"/>
</dbReference>
<evidence type="ECO:0000256" key="2">
    <source>
        <dbReference type="ARBA" id="ARBA00009773"/>
    </source>
</evidence>
<keyword evidence="3 6" id="KW-0812">Transmembrane</keyword>
<evidence type="ECO:0000256" key="5">
    <source>
        <dbReference type="ARBA" id="ARBA00023136"/>
    </source>
</evidence>
<feature type="non-terminal residue" evidence="7">
    <location>
        <position position="129"/>
    </location>
</feature>
<gene>
    <name evidence="7" type="ORF">S03H2_69969</name>
</gene>
<comment type="subcellular location">
    <subcellularLocation>
        <location evidence="1">Membrane</location>
        <topology evidence="1">Multi-pass membrane protein</topology>
    </subcellularLocation>
</comment>
<name>X1L644_9ZZZZ</name>
<accession>X1L644</accession>
<keyword evidence="4 6" id="KW-1133">Transmembrane helix</keyword>
<sequence length="129" mass="14700">IIRILIAVLLAYIMDPLVTLLRRSHIPLWLSVLISALFFLSIFLGFGIILYQSSLDFAREFPRYQVKFLGMIRDIFSKIQFAADEIIKTNLLEELKKIPAGSIVLSAISSIANFITDFIVVFLFSVLFL</sequence>
<dbReference type="AlphaFoldDB" id="X1L644"/>
<comment type="caution">
    <text evidence="7">The sequence shown here is derived from an EMBL/GenBank/DDBJ whole genome shotgun (WGS) entry which is preliminary data.</text>
</comment>
<evidence type="ECO:0000313" key="7">
    <source>
        <dbReference type="EMBL" id="GAI01366.1"/>
    </source>
</evidence>